<sequence length="404" mass="45452">MPGSFMDELVLSVHELNYYVADKLSSDPFLEEIWVRGEVTDVNLKHNTLYFVLKDDTASVSCMLFDCDEAVEYTDSIIEGQTILVRGDISLYWKNGNYRIIVKEVQLVGLGELYARFQRIREKLAKLGVFDEERKREIPRYPKKIGIVTSPSGAVIQDIRNIALRRNPYVKLVLYPVKVQGADAPGEIVRGITYLNEHTDADVLIVGRGGGSAEDLFAFNEEEVVLSVYRSRIPVISAVGHETDFSLCDMAADLRAPTPSAAAELAIPAREDIMAKLSVYRETIEQKLTQILFAKKTQLLQGRQALQKDLLSMRAENARAFITHSITRIKNDVQHLYHTRKMQYNTYRSAIENLSPMSAFDRGYSVTTYQDNEVKSVKDVSAGDVVKIMLKDGTLIAGITGKEE</sequence>
<comment type="subcellular location">
    <subcellularLocation>
        <location evidence="5 6">Cytoplasm</location>
    </subcellularLocation>
</comment>
<dbReference type="HAMAP" id="MF_00378">
    <property type="entry name" value="Exonuc_7_L"/>
    <property type="match status" value="1"/>
</dbReference>
<dbReference type="EMBL" id="LAYJ01000131">
    <property type="protein sequence ID" value="KKI49688.1"/>
    <property type="molecule type" value="Genomic_DNA"/>
</dbReference>
<keyword evidence="2 5" id="KW-0540">Nuclease</keyword>
<dbReference type="NCBIfam" id="TIGR00237">
    <property type="entry name" value="xseA"/>
    <property type="match status" value="1"/>
</dbReference>
<evidence type="ECO:0000313" key="9">
    <source>
        <dbReference type="EMBL" id="KKI49688.1"/>
    </source>
</evidence>
<dbReference type="GO" id="GO:0005737">
    <property type="term" value="C:cytoplasm"/>
    <property type="evidence" value="ECO:0007669"/>
    <property type="project" value="UniProtKB-SubCell"/>
</dbReference>
<dbReference type="AlphaFoldDB" id="A0A0M2NBQ4"/>
<dbReference type="PATRIC" id="fig|270498.16.peg.689"/>
<dbReference type="PANTHER" id="PTHR30008:SF0">
    <property type="entry name" value="EXODEOXYRIBONUCLEASE 7 LARGE SUBUNIT"/>
    <property type="match status" value="1"/>
</dbReference>
<evidence type="ECO:0000259" key="7">
    <source>
        <dbReference type="Pfam" id="PF02601"/>
    </source>
</evidence>
<dbReference type="InterPro" id="IPR025824">
    <property type="entry name" value="OB-fold_nuc-bd_dom"/>
</dbReference>
<evidence type="ECO:0000256" key="3">
    <source>
        <dbReference type="ARBA" id="ARBA00022801"/>
    </source>
</evidence>
<protein>
    <recommendedName>
        <fullName evidence="5">Exodeoxyribonuclease 7 large subunit</fullName>
        <ecNumber evidence="5">3.1.11.6</ecNumber>
    </recommendedName>
    <alternativeName>
        <fullName evidence="5">Exodeoxyribonuclease VII large subunit</fullName>
        <shortName evidence="5">Exonuclease VII large subunit</shortName>
    </alternativeName>
</protein>
<evidence type="ECO:0000256" key="6">
    <source>
        <dbReference type="RuleBase" id="RU004355"/>
    </source>
</evidence>
<evidence type="ECO:0000259" key="8">
    <source>
        <dbReference type="Pfam" id="PF13742"/>
    </source>
</evidence>
<evidence type="ECO:0000256" key="1">
    <source>
        <dbReference type="ARBA" id="ARBA00022490"/>
    </source>
</evidence>
<dbReference type="GO" id="GO:0009318">
    <property type="term" value="C:exodeoxyribonuclease VII complex"/>
    <property type="evidence" value="ECO:0007669"/>
    <property type="project" value="UniProtKB-UniRule"/>
</dbReference>
<comment type="caution">
    <text evidence="9">The sequence shown here is derived from an EMBL/GenBank/DDBJ whole genome shotgun (WGS) entry which is preliminary data.</text>
</comment>
<dbReference type="GO" id="GO:0006308">
    <property type="term" value="P:DNA catabolic process"/>
    <property type="evidence" value="ECO:0007669"/>
    <property type="project" value="UniProtKB-UniRule"/>
</dbReference>
<dbReference type="PANTHER" id="PTHR30008">
    <property type="entry name" value="EXODEOXYRIBONUCLEASE 7 LARGE SUBUNIT"/>
    <property type="match status" value="1"/>
</dbReference>
<keyword evidence="3 5" id="KW-0378">Hydrolase</keyword>
<dbReference type="CDD" id="cd04489">
    <property type="entry name" value="ExoVII_LU_OBF"/>
    <property type="match status" value="1"/>
</dbReference>
<keyword evidence="4 5" id="KW-0269">Exonuclease</keyword>
<reference evidence="9 10" key="1">
    <citation type="submission" date="2015-04" db="EMBL/GenBank/DDBJ databases">
        <title>Draft genome sequence of bacteremic isolate Catabacter hongkongensis type strain HKU16T.</title>
        <authorList>
            <person name="Lau S.K."/>
            <person name="Teng J.L."/>
            <person name="Huang Y."/>
            <person name="Curreem S.O."/>
            <person name="Tsui S.K."/>
            <person name="Woo P.C."/>
        </authorList>
    </citation>
    <scope>NUCLEOTIDE SEQUENCE [LARGE SCALE GENOMIC DNA]</scope>
    <source>
        <strain evidence="9 10">HKU16</strain>
    </source>
</reference>
<dbReference type="EC" id="3.1.11.6" evidence="5"/>
<feature type="domain" description="OB-fold nucleic acid binding" evidence="8">
    <location>
        <begin position="11"/>
        <end position="106"/>
    </location>
</feature>
<dbReference type="Pfam" id="PF02601">
    <property type="entry name" value="Exonuc_VII_L"/>
    <property type="match status" value="1"/>
</dbReference>
<comment type="similarity">
    <text evidence="5 6">Belongs to the XseA family.</text>
</comment>
<dbReference type="Proteomes" id="UP000034076">
    <property type="component" value="Unassembled WGS sequence"/>
</dbReference>
<evidence type="ECO:0000256" key="2">
    <source>
        <dbReference type="ARBA" id="ARBA00022722"/>
    </source>
</evidence>
<dbReference type="GO" id="GO:0003676">
    <property type="term" value="F:nucleic acid binding"/>
    <property type="evidence" value="ECO:0007669"/>
    <property type="project" value="InterPro"/>
</dbReference>
<comment type="function">
    <text evidence="5">Bidirectionally degrades single-stranded DNA into large acid-insoluble oligonucleotides, which are then degraded further into small acid-soluble oligonucleotides.</text>
</comment>
<comment type="catalytic activity">
    <reaction evidence="5 6">
        <text>Exonucleolytic cleavage in either 5'- to 3'- or 3'- to 5'-direction to yield nucleoside 5'-phosphates.</text>
        <dbReference type="EC" id="3.1.11.6"/>
    </reaction>
</comment>
<feature type="domain" description="Exonuclease VII large subunit C-terminal" evidence="7">
    <location>
        <begin position="129"/>
        <end position="310"/>
    </location>
</feature>
<dbReference type="InterPro" id="IPR003753">
    <property type="entry name" value="Exonuc_VII_L"/>
</dbReference>
<organism evidence="9 10">
    <name type="scientific">Christensenella hongkongensis</name>
    <dbReference type="NCBI Taxonomy" id="270498"/>
    <lineage>
        <taxon>Bacteria</taxon>
        <taxon>Bacillati</taxon>
        <taxon>Bacillota</taxon>
        <taxon>Clostridia</taxon>
        <taxon>Christensenellales</taxon>
        <taxon>Christensenellaceae</taxon>
        <taxon>Christensenella</taxon>
    </lineage>
</organism>
<accession>A0A0M2NBQ4</accession>
<dbReference type="STRING" id="270498.CHK_2910"/>
<evidence type="ECO:0000256" key="4">
    <source>
        <dbReference type="ARBA" id="ARBA00022839"/>
    </source>
</evidence>
<dbReference type="InterPro" id="IPR020579">
    <property type="entry name" value="Exonuc_VII_lsu_C"/>
</dbReference>
<dbReference type="GO" id="GO:0008855">
    <property type="term" value="F:exodeoxyribonuclease VII activity"/>
    <property type="evidence" value="ECO:0007669"/>
    <property type="project" value="UniProtKB-UniRule"/>
</dbReference>
<comment type="subunit">
    <text evidence="5">Heterooligomer composed of large and small subunits.</text>
</comment>
<dbReference type="Pfam" id="PF13742">
    <property type="entry name" value="tRNA_anti_2"/>
    <property type="match status" value="1"/>
</dbReference>
<name>A0A0M2NBQ4_9FIRM</name>
<gene>
    <name evidence="5" type="primary">xseA</name>
    <name evidence="9" type="ORF">CHK_2910</name>
</gene>
<evidence type="ECO:0000256" key="5">
    <source>
        <dbReference type="HAMAP-Rule" id="MF_00378"/>
    </source>
</evidence>
<keyword evidence="10" id="KW-1185">Reference proteome</keyword>
<keyword evidence="1 5" id="KW-0963">Cytoplasm</keyword>
<proteinExistence type="inferred from homology"/>
<evidence type="ECO:0000313" key="10">
    <source>
        <dbReference type="Proteomes" id="UP000034076"/>
    </source>
</evidence>